<reference evidence="2 3" key="1">
    <citation type="submission" date="2020-08" db="EMBL/GenBank/DDBJ databases">
        <title>Genomic Encyclopedia of Type Strains, Phase IV (KMG-IV): sequencing the most valuable type-strain genomes for metagenomic binning, comparative biology and taxonomic classification.</title>
        <authorList>
            <person name="Goeker M."/>
        </authorList>
    </citation>
    <scope>NUCLEOTIDE SEQUENCE [LARGE SCALE GENOMIC DNA]</scope>
    <source>
        <strain evidence="2 3">DSM 12252</strain>
    </source>
</reference>
<dbReference type="EMBL" id="JACHIG010000009">
    <property type="protein sequence ID" value="MBB5034282.1"/>
    <property type="molecule type" value="Genomic_DNA"/>
</dbReference>
<name>A0A7W7YDN4_9BACT</name>
<feature type="transmembrane region" description="Helical" evidence="1">
    <location>
        <begin position="177"/>
        <end position="199"/>
    </location>
</feature>
<evidence type="ECO:0000256" key="1">
    <source>
        <dbReference type="SAM" id="Phobius"/>
    </source>
</evidence>
<evidence type="ECO:0000313" key="2">
    <source>
        <dbReference type="EMBL" id="MBB5034282.1"/>
    </source>
</evidence>
<dbReference type="AlphaFoldDB" id="A0A7W7YDN4"/>
<keyword evidence="1" id="KW-0812">Transmembrane</keyword>
<accession>A0A7W7YDN4</accession>
<keyword evidence="3" id="KW-1185">Reference proteome</keyword>
<organism evidence="2 3">
    <name type="scientific">Prosthecobacter vanneervenii</name>
    <dbReference type="NCBI Taxonomy" id="48466"/>
    <lineage>
        <taxon>Bacteria</taxon>
        <taxon>Pseudomonadati</taxon>
        <taxon>Verrucomicrobiota</taxon>
        <taxon>Verrucomicrobiia</taxon>
        <taxon>Verrucomicrobiales</taxon>
        <taxon>Verrucomicrobiaceae</taxon>
        <taxon>Prosthecobacter</taxon>
    </lineage>
</organism>
<gene>
    <name evidence="2" type="ORF">HNQ65_003876</name>
</gene>
<keyword evidence="1" id="KW-1133">Transmembrane helix</keyword>
<evidence type="ECO:0008006" key="4">
    <source>
        <dbReference type="Google" id="ProtNLM"/>
    </source>
</evidence>
<sequence>MMRLARTILILAAGGAFLAPLCALGHGAEFLSAKLTLLPDAEVLLEITADYGSNPLIMDEAAAREALADPVRLRQHDKLILLNSLGTARIWQHDNWADYAPAAYLPSGTEGEAHTLITSSWKWRSIEPEIVFEMQKGKLHDVLLWTQDETHPETPPRWMLLLAGDRSRPIPIQQTPWWRGWMAAAGAGGLFLLMGAYFVSRNFTFRQRTL</sequence>
<keyword evidence="1" id="KW-0472">Membrane</keyword>
<dbReference type="Proteomes" id="UP000590740">
    <property type="component" value="Unassembled WGS sequence"/>
</dbReference>
<proteinExistence type="predicted"/>
<dbReference type="RefSeq" id="WP_184341939.1">
    <property type="nucleotide sequence ID" value="NZ_JACHIG010000009.1"/>
</dbReference>
<protein>
    <recommendedName>
        <fullName evidence="4">Transmembrane protein</fullName>
    </recommendedName>
</protein>
<evidence type="ECO:0000313" key="3">
    <source>
        <dbReference type="Proteomes" id="UP000590740"/>
    </source>
</evidence>
<comment type="caution">
    <text evidence="2">The sequence shown here is derived from an EMBL/GenBank/DDBJ whole genome shotgun (WGS) entry which is preliminary data.</text>
</comment>